<dbReference type="EMBL" id="CM002924">
    <property type="protein sequence ID" value="KGN60293.1"/>
    <property type="molecule type" value="Genomic_DNA"/>
</dbReference>
<reference evidence="2 3" key="2">
    <citation type="journal article" date="2009" name="PLoS ONE">
        <title>An integrated genetic and cytogenetic map of the cucumber genome.</title>
        <authorList>
            <person name="Ren Y."/>
            <person name="Zhang Z."/>
            <person name="Liu J."/>
            <person name="Staub J.E."/>
            <person name="Han Y."/>
            <person name="Cheng Z."/>
            <person name="Li X."/>
            <person name="Lu J."/>
            <person name="Miao H."/>
            <person name="Kang H."/>
            <person name="Xie B."/>
            <person name="Gu X."/>
            <person name="Wang X."/>
            <person name="Du Y."/>
            <person name="Jin W."/>
            <person name="Huang S."/>
        </authorList>
    </citation>
    <scope>NUCLEOTIDE SEQUENCE [LARGE SCALE GENOMIC DNA]</scope>
    <source>
        <strain evidence="3">cv. 9930</strain>
    </source>
</reference>
<evidence type="ECO:0000259" key="1">
    <source>
        <dbReference type="Pfam" id="PF11935"/>
    </source>
</evidence>
<dbReference type="AlphaFoldDB" id="A0A0A0LES8"/>
<evidence type="ECO:0000313" key="2">
    <source>
        <dbReference type="EMBL" id="KGN60293.1"/>
    </source>
</evidence>
<dbReference type="STRING" id="3659.A0A0A0LES8"/>
<dbReference type="PANTHER" id="PTHR47184">
    <property type="entry name" value="PHOSPHATIDYLINOSITOL 3-AND 4-KINASE FAMILY PROTEIN-RELATED"/>
    <property type="match status" value="1"/>
</dbReference>
<dbReference type="Gene3D" id="1.25.10.10">
    <property type="entry name" value="Leucine-rich Repeat Variant"/>
    <property type="match status" value="1"/>
</dbReference>
<reference evidence="2 3" key="4">
    <citation type="journal article" date="2011" name="BMC Genomics">
        <title>RNA-Seq improves annotation of protein-coding genes in the cucumber genome.</title>
        <authorList>
            <person name="Li Z."/>
            <person name="Zhang Z."/>
            <person name="Yan P."/>
            <person name="Huang S."/>
            <person name="Fei Z."/>
            <person name="Lin K."/>
        </authorList>
    </citation>
    <scope>NUCLEOTIDE SEQUENCE [LARGE SCALE GENOMIC DNA]</scope>
    <source>
        <strain evidence="3">cv. 9930</strain>
    </source>
</reference>
<dbReference type="SUPFAM" id="SSF48371">
    <property type="entry name" value="ARM repeat"/>
    <property type="match status" value="1"/>
</dbReference>
<reference evidence="2 3" key="3">
    <citation type="journal article" date="2010" name="BMC Genomics">
        <title>Transcriptome sequencing and comparative analysis of cucumber flowers with different sex types.</title>
        <authorList>
            <person name="Guo S."/>
            <person name="Zheng Y."/>
            <person name="Joung J.G."/>
            <person name="Liu S."/>
            <person name="Zhang Z."/>
            <person name="Crasta O.R."/>
            <person name="Sobral B.W."/>
            <person name="Xu Y."/>
            <person name="Huang S."/>
            <person name="Fei Z."/>
        </authorList>
    </citation>
    <scope>NUCLEOTIDE SEQUENCE [LARGE SCALE GENOMIC DNA]</scope>
    <source>
        <strain evidence="3">cv. 9930</strain>
    </source>
</reference>
<reference evidence="2 3" key="1">
    <citation type="journal article" date="2009" name="Nat. Genet.">
        <title>The genome of the cucumber, Cucumis sativus L.</title>
        <authorList>
            <person name="Huang S."/>
            <person name="Li R."/>
            <person name="Zhang Z."/>
            <person name="Li L."/>
            <person name="Gu X."/>
            <person name="Fan W."/>
            <person name="Lucas W.J."/>
            <person name="Wang X."/>
            <person name="Xie B."/>
            <person name="Ni P."/>
            <person name="Ren Y."/>
            <person name="Zhu H."/>
            <person name="Li J."/>
            <person name="Lin K."/>
            <person name="Jin W."/>
            <person name="Fei Z."/>
            <person name="Li G."/>
            <person name="Staub J."/>
            <person name="Kilian A."/>
            <person name="van der Vossen E.A."/>
            <person name="Wu Y."/>
            <person name="Guo J."/>
            <person name="He J."/>
            <person name="Jia Z."/>
            <person name="Ren Y."/>
            <person name="Tian G."/>
            <person name="Lu Y."/>
            <person name="Ruan J."/>
            <person name="Qian W."/>
            <person name="Wang M."/>
            <person name="Huang Q."/>
            <person name="Li B."/>
            <person name="Xuan Z."/>
            <person name="Cao J."/>
            <person name="Asan"/>
            <person name="Wu Z."/>
            <person name="Zhang J."/>
            <person name="Cai Q."/>
            <person name="Bai Y."/>
            <person name="Zhao B."/>
            <person name="Han Y."/>
            <person name="Li Y."/>
            <person name="Li X."/>
            <person name="Wang S."/>
            <person name="Shi Q."/>
            <person name="Liu S."/>
            <person name="Cho W.K."/>
            <person name="Kim J.Y."/>
            <person name="Xu Y."/>
            <person name="Heller-Uszynska K."/>
            <person name="Miao H."/>
            <person name="Cheng Z."/>
            <person name="Zhang S."/>
            <person name="Wu J."/>
            <person name="Yang Y."/>
            <person name="Kang H."/>
            <person name="Li M."/>
            <person name="Liang H."/>
            <person name="Ren X."/>
            <person name="Shi Z."/>
            <person name="Wen M."/>
            <person name="Jian M."/>
            <person name="Yang H."/>
            <person name="Zhang G."/>
            <person name="Yang Z."/>
            <person name="Chen R."/>
            <person name="Liu S."/>
            <person name="Li J."/>
            <person name="Ma L."/>
            <person name="Liu H."/>
            <person name="Zhou Y."/>
            <person name="Zhao J."/>
            <person name="Fang X."/>
            <person name="Li G."/>
            <person name="Fang L."/>
            <person name="Li Y."/>
            <person name="Liu D."/>
            <person name="Zheng H."/>
            <person name="Zhang Y."/>
            <person name="Qin N."/>
            <person name="Li Z."/>
            <person name="Yang G."/>
            <person name="Yang S."/>
            <person name="Bolund L."/>
            <person name="Kristiansen K."/>
            <person name="Zheng H."/>
            <person name="Li S."/>
            <person name="Zhang X."/>
            <person name="Yang H."/>
            <person name="Wang J."/>
            <person name="Sun R."/>
            <person name="Zhang B."/>
            <person name="Jiang S."/>
            <person name="Wang J."/>
            <person name="Du Y."/>
            <person name="Li S."/>
        </authorList>
    </citation>
    <scope>NUCLEOTIDE SEQUENCE [LARGE SCALE GENOMIC DNA]</scope>
    <source>
        <strain evidence="3">cv. 9930</strain>
    </source>
</reference>
<dbReference type="Proteomes" id="UP000029981">
    <property type="component" value="Chromosome 3"/>
</dbReference>
<accession>A0A0A0LES8</accession>
<protein>
    <recommendedName>
        <fullName evidence="1">Symplekin/Pta1 N-terminal domain-containing protein</fullName>
    </recommendedName>
</protein>
<organism evidence="2 3">
    <name type="scientific">Cucumis sativus</name>
    <name type="common">Cucumber</name>
    <dbReference type="NCBI Taxonomy" id="3659"/>
    <lineage>
        <taxon>Eukaryota</taxon>
        <taxon>Viridiplantae</taxon>
        <taxon>Streptophyta</taxon>
        <taxon>Embryophyta</taxon>
        <taxon>Tracheophyta</taxon>
        <taxon>Spermatophyta</taxon>
        <taxon>Magnoliopsida</taxon>
        <taxon>eudicotyledons</taxon>
        <taxon>Gunneridae</taxon>
        <taxon>Pentapetalae</taxon>
        <taxon>rosids</taxon>
        <taxon>fabids</taxon>
        <taxon>Cucurbitales</taxon>
        <taxon>Cucurbitaceae</taxon>
        <taxon>Benincaseae</taxon>
        <taxon>Cucumis</taxon>
    </lineage>
</organism>
<proteinExistence type="predicted"/>
<dbReference type="InterPro" id="IPR011989">
    <property type="entry name" value="ARM-like"/>
</dbReference>
<dbReference type="eggNOG" id="KOG1895">
    <property type="taxonomic scope" value="Eukaryota"/>
</dbReference>
<dbReference type="OMA" id="MSEANRM"/>
<dbReference type="Pfam" id="PF11935">
    <property type="entry name" value="SYMPK_PTA1_N"/>
    <property type="match status" value="1"/>
</dbReference>
<gene>
    <name evidence="2" type="ORF">Csa_3G893430</name>
</gene>
<dbReference type="InterPro" id="IPR016024">
    <property type="entry name" value="ARM-type_fold"/>
</dbReference>
<dbReference type="Gramene" id="KGN60293">
    <property type="protein sequence ID" value="KGN60293"/>
    <property type="gene ID" value="Csa_3G893430"/>
</dbReference>
<dbReference type="InterPro" id="IPR032460">
    <property type="entry name" value="Symplekin/Pta1_N"/>
</dbReference>
<keyword evidence="3" id="KW-1185">Reference proteome</keyword>
<feature type="domain" description="Symplekin/Pta1 N-terminal" evidence="1">
    <location>
        <begin position="99"/>
        <end position="240"/>
    </location>
</feature>
<evidence type="ECO:0000313" key="3">
    <source>
        <dbReference type="Proteomes" id="UP000029981"/>
    </source>
</evidence>
<name>A0A0A0LES8_CUCSA</name>
<sequence>MAGVLRERALSLLAAANNHGDLTVKISSLNQVKDIILAIEPSFAAELYSYLVELQSSPESSLRKLLIEVIEDIGLRAMEHSPLLMSVLLASLKDGESIVAGQSIISGQKLFCGTLREMALQLHRRGKVERWLEELWMRMLKFKDEVLAIALEPGSVGKRLLALKFLETYVLLFTSDTNDPQKAISEGNRDVFNISWLAGGFPILDPVGLMSEANRMLGILLNLLQTSSVPGTYTVTVVSSAAR</sequence>
<dbReference type="PANTHER" id="PTHR47184:SF3">
    <property type="entry name" value="PHOSPHATIDYLINOSITOL 3-AND 4-KINASE FAMILY PROTEIN-RELATED"/>
    <property type="match status" value="1"/>
</dbReference>